<dbReference type="GO" id="GO:0000287">
    <property type="term" value="F:magnesium ion binding"/>
    <property type="evidence" value="ECO:0007669"/>
    <property type="project" value="TreeGrafter"/>
</dbReference>
<keyword evidence="7 12" id="KW-1133">Transmembrane helix</keyword>
<organism evidence="13 14">
    <name type="scientific">Ureibacillus xyleni</name>
    <dbReference type="NCBI Taxonomy" id="614648"/>
    <lineage>
        <taxon>Bacteria</taxon>
        <taxon>Bacillati</taxon>
        <taxon>Bacillota</taxon>
        <taxon>Bacilli</taxon>
        <taxon>Bacillales</taxon>
        <taxon>Caryophanaceae</taxon>
        <taxon>Ureibacillus</taxon>
    </lineage>
</organism>
<keyword evidence="5 12" id="KW-0812">Transmembrane</keyword>
<evidence type="ECO:0000256" key="10">
    <source>
        <dbReference type="ARBA" id="ARBA00034269"/>
    </source>
</evidence>
<dbReference type="Pfam" id="PF01544">
    <property type="entry name" value="CorA"/>
    <property type="match status" value="1"/>
</dbReference>
<keyword evidence="3 12" id="KW-0813">Transport</keyword>
<dbReference type="InterPro" id="IPR045863">
    <property type="entry name" value="CorA_TM1_TM2"/>
</dbReference>
<dbReference type="AlphaFoldDB" id="A0A285T9D3"/>
<evidence type="ECO:0000256" key="12">
    <source>
        <dbReference type="RuleBase" id="RU362010"/>
    </source>
</evidence>
<dbReference type="RefSeq" id="WP_097074246.1">
    <property type="nucleotide sequence ID" value="NZ_OBMQ01000010.1"/>
</dbReference>
<keyword evidence="9 12" id="KW-0472">Membrane</keyword>
<dbReference type="SUPFAM" id="SSF143865">
    <property type="entry name" value="CorA soluble domain-like"/>
    <property type="match status" value="1"/>
</dbReference>
<dbReference type="Proteomes" id="UP000219636">
    <property type="component" value="Unassembled WGS sequence"/>
</dbReference>
<dbReference type="Gene3D" id="1.20.58.340">
    <property type="entry name" value="Magnesium transport protein CorA, transmembrane region"/>
    <property type="match status" value="2"/>
</dbReference>
<dbReference type="PANTHER" id="PTHR46494:SF1">
    <property type="entry name" value="CORA FAMILY METAL ION TRANSPORTER (EUROFUNG)"/>
    <property type="match status" value="1"/>
</dbReference>
<evidence type="ECO:0000256" key="6">
    <source>
        <dbReference type="ARBA" id="ARBA00022842"/>
    </source>
</evidence>
<evidence type="ECO:0000256" key="9">
    <source>
        <dbReference type="ARBA" id="ARBA00023136"/>
    </source>
</evidence>
<dbReference type="FunFam" id="1.20.58.340:FF:000004">
    <property type="entry name" value="Magnesium transport protein CorA"/>
    <property type="match status" value="1"/>
</dbReference>
<dbReference type="InterPro" id="IPR002523">
    <property type="entry name" value="MgTranspt_CorA/ZnTranspt_ZntB"/>
</dbReference>
<evidence type="ECO:0000256" key="1">
    <source>
        <dbReference type="ARBA" id="ARBA00004651"/>
    </source>
</evidence>
<keyword evidence="14" id="KW-1185">Reference proteome</keyword>
<name>A0A285T9D3_9BACL</name>
<dbReference type="Gene3D" id="3.30.460.20">
    <property type="entry name" value="CorA soluble domain-like"/>
    <property type="match status" value="1"/>
</dbReference>
<sequence length="320" mass="38239">MINFIGITKDNHLEKNVSINNAVLSNYKWFWVDFSEPTKEEIKYLSDTFHFHPLAVEDCVQEFQRPKLDYYKNYTYYVTHIVREENKTIIKDELDFFVGESCIVTFHKVPSIEVSKVWNHILSMESLVDCDTYYVFYEILDKIVDNYFPIIYRIEDDLEKMIEISNSKSMNRLMNELFETRNMLLNLLHTINPMRDLLYRMLNSHHLNLNRVGERREYFSDIYDHLLKLSEMVMSNREVTSDIRDSYLSLNSHQTNNVMKLLTIITSIFAPLTFIAGIYGMNFENIPELQWKYGYFLSLSVMVIIGVAMLLYFKRRGWFK</sequence>
<gene>
    <name evidence="12" type="primary">corA</name>
    <name evidence="13" type="ORF">SAMN05880501_11012</name>
</gene>
<protein>
    <recommendedName>
        <fullName evidence="12">Magnesium transport protein CorA</fullName>
    </recommendedName>
</protein>
<dbReference type="CDD" id="cd12831">
    <property type="entry name" value="TmCorA-like_u2"/>
    <property type="match status" value="1"/>
</dbReference>
<reference evidence="14" key="1">
    <citation type="submission" date="2017-08" db="EMBL/GenBank/DDBJ databases">
        <authorList>
            <person name="Varghese N."/>
            <person name="Submissions S."/>
        </authorList>
    </citation>
    <scope>NUCLEOTIDE SEQUENCE [LARGE SCALE GENOMIC DNA]</scope>
    <source>
        <strain evidence="14">JC22</strain>
    </source>
</reference>
<accession>A0A285T9D3</accession>
<proteinExistence type="inferred from homology"/>
<evidence type="ECO:0000256" key="2">
    <source>
        <dbReference type="ARBA" id="ARBA00009765"/>
    </source>
</evidence>
<dbReference type="GO" id="GO:0050897">
    <property type="term" value="F:cobalt ion binding"/>
    <property type="evidence" value="ECO:0007669"/>
    <property type="project" value="TreeGrafter"/>
</dbReference>
<dbReference type="GO" id="GO:0015087">
    <property type="term" value="F:cobalt ion transmembrane transporter activity"/>
    <property type="evidence" value="ECO:0007669"/>
    <property type="project" value="UniProtKB-UniRule"/>
</dbReference>
<dbReference type="GO" id="GO:0005886">
    <property type="term" value="C:plasma membrane"/>
    <property type="evidence" value="ECO:0007669"/>
    <property type="project" value="UniProtKB-SubCell"/>
</dbReference>
<dbReference type="EMBL" id="OBMQ01000010">
    <property type="protein sequence ID" value="SOC18018.1"/>
    <property type="molecule type" value="Genomic_DNA"/>
</dbReference>
<evidence type="ECO:0000313" key="14">
    <source>
        <dbReference type="Proteomes" id="UP000219636"/>
    </source>
</evidence>
<keyword evidence="8 12" id="KW-0406">Ion transport</keyword>
<evidence type="ECO:0000256" key="7">
    <source>
        <dbReference type="ARBA" id="ARBA00022989"/>
    </source>
</evidence>
<dbReference type="NCBIfam" id="TIGR00383">
    <property type="entry name" value="corA"/>
    <property type="match status" value="1"/>
</dbReference>
<comment type="subcellular location">
    <subcellularLocation>
        <location evidence="1">Cell membrane</location>
        <topology evidence="1">Multi-pass membrane protein</topology>
    </subcellularLocation>
    <subcellularLocation>
        <location evidence="12">Membrane</location>
        <topology evidence="12">Multi-pass membrane protein</topology>
    </subcellularLocation>
</comment>
<keyword evidence="6 12" id="KW-0460">Magnesium</keyword>
<dbReference type="GO" id="GO:0015095">
    <property type="term" value="F:magnesium ion transmembrane transporter activity"/>
    <property type="evidence" value="ECO:0007669"/>
    <property type="project" value="UniProtKB-UniRule"/>
</dbReference>
<dbReference type="InterPro" id="IPR045861">
    <property type="entry name" value="CorA_cytoplasmic_dom"/>
</dbReference>
<evidence type="ECO:0000256" key="8">
    <source>
        <dbReference type="ARBA" id="ARBA00023065"/>
    </source>
</evidence>
<evidence type="ECO:0000256" key="4">
    <source>
        <dbReference type="ARBA" id="ARBA00022475"/>
    </source>
</evidence>
<evidence type="ECO:0000256" key="11">
    <source>
        <dbReference type="ARBA" id="ARBA00045497"/>
    </source>
</evidence>
<dbReference type="OrthoDB" id="9803416at2"/>
<comment type="function">
    <text evidence="11">Mediates influx of magnesium ions. Alternates between open and closed states. Activated by low cytoplasmic Mg(2+) levels. Inactive when cytoplasmic Mg(2+) levels are high.</text>
</comment>
<evidence type="ECO:0000313" key="13">
    <source>
        <dbReference type="EMBL" id="SOC18018.1"/>
    </source>
</evidence>
<dbReference type="PANTHER" id="PTHR46494">
    <property type="entry name" value="CORA FAMILY METAL ION TRANSPORTER (EUROFUNG)"/>
    <property type="match status" value="1"/>
</dbReference>
<feature type="transmembrane region" description="Helical" evidence="12">
    <location>
        <begin position="293"/>
        <end position="313"/>
    </location>
</feature>
<feature type="transmembrane region" description="Helical" evidence="12">
    <location>
        <begin position="261"/>
        <end position="281"/>
    </location>
</feature>
<comment type="similarity">
    <text evidence="2 12">Belongs to the CorA metal ion transporter (MIT) (TC 1.A.35) family.</text>
</comment>
<evidence type="ECO:0000256" key="5">
    <source>
        <dbReference type="ARBA" id="ARBA00022692"/>
    </source>
</evidence>
<evidence type="ECO:0000256" key="3">
    <source>
        <dbReference type="ARBA" id="ARBA00022448"/>
    </source>
</evidence>
<comment type="catalytic activity">
    <reaction evidence="10">
        <text>Mg(2+)(in) = Mg(2+)(out)</text>
        <dbReference type="Rhea" id="RHEA:29827"/>
        <dbReference type="ChEBI" id="CHEBI:18420"/>
    </reaction>
</comment>
<dbReference type="InterPro" id="IPR004488">
    <property type="entry name" value="Mg/Co-transport_prot_CorA"/>
</dbReference>
<keyword evidence="4 12" id="KW-1003">Cell membrane</keyword>
<dbReference type="SUPFAM" id="SSF144083">
    <property type="entry name" value="Magnesium transport protein CorA, transmembrane region"/>
    <property type="match status" value="1"/>
</dbReference>